<evidence type="ECO:0000313" key="1">
    <source>
        <dbReference type="EMBL" id="EDN91558.1"/>
    </source>
</evidence>
<dbReference type="RefSeq" id="XP_001598872.1">
    <property type="nucleotide sequence ID" value="XM_001598822.1"/>
</dbReference>
<organism evidence="1 2">
    <name type="scientific">Sclerotinia sclerotiorum (strain ATCC 18683 / 1980 / Ss-1)</name>
    <name type="common">White mold</name>
    <name type="synonym">Whetzelinia sclerotiorum</name>
    <dbReference type="NCBI Taxonomy" id="665079"/>
    <lineage>
        <taxon>Eukaryota</taxon>
        <taxon>Fungi</taxon>
        <taxon>Dikarya</taxon>
        <taxon>Ascomycota</taxon>
        <taxon>Pezizomycotina</taxon>
        <taxon>Leotiomycetes</taxon>
        <taxon>Helotiales</taxon>
        <taxon>Sclerotiniaceae</taxon>
        <taxon>Sclerotinia</taxon>
    </lineage>
</organism>
<dbReference type="KEGG" id="ssl:SS1G_00961"/>
<name>A7E6N6_SCLS1</name>
<evidence type="ECO:0000313" key="2">
    <source>
        <dbReference type="Proteomes" id="UP000001312"/>
    </source>
</evidence>
<dbReference type="InParanoid" id="A7E6N6"/>
<dbReference type="Proteomes" id="UP000001312">
    <property type="component" value="Unassembled WGS sequence"/>
</dbReference>
<dbReference type="EMBL" id="CH476621">
    <property type="protein sequence ID" value="EDN91558.1"/>
    <property type="molecule type" value="Genomic_DNA"/>
</dbReference>
<sequence length="74" mass="8498">MAHHQSSSPIPIFETIQALVKGIERLVYEVTFLSAENRMLRRANEVLSKCRHTKKIQLHNEGVLIEQEAEDILS</sequence>
<keyword evidence="2" id="KW-1185">Reference proteome</keyword>
<protein>
    <submittedName>
        <fullName evidence="1">Uncharacterized protein</fullName>
    </submittedName>
</protein>
<dbReference type="AlphaFoldDB" id="A7E6N6"/>
<dbReference type="GeneID" id="5495176"/>
<accession>A7E6N6</accession>
<proteinExistence type="predicted"/>
<gene>
    <name evidence="1" type="ORF">SS1G_00961</name>
</gene>
<reference evidence="2" key="1">
    <citation type="journal article" date="2011" name="PLoS Genet.">
        <title>Genomic analysis of the necrotrophic fungal pathogens Sclerotinia sclerotiorum and Botrytis cinerea.</title>
        <authorList>
            <person name="Amselem J."/>
            <person name="Cuomo C.A."/>
            <person name="van Kan J.A."/>
            <person name="Viaud M."/>
            <person name="Benito E.P."/>
            <person name="Couloux A."/>
            <person name="Coutinho P.M."/>
            <person name="de Vries R.P."/>
            <person name="Dyer P.S."/>
            <person name="Fillinger S."/>
            <person name="Fournier E."/>
            <person name="Gout L."/>
            <person name="Hahn M."/>
            <person name="Kohn L."/>
            <person name="Lapalu N."/>
            <person name="Plummer K.M."/>
            <person name="Pradier J.M."/>
            <person name="Quevillon E."/>
            <person name="Sharon A."/>
            <person name="Simon A."/>
            <person name="ten Have A."/>
            <person name="Tudzynski B."/>
            <person name="Tudzynski P."/>
            <person name="Wincker P."/>
            <person name="Andrew M."/>
            <person name="Anthouard V."/>
            <person name="Beever R.E."/>
            <person name="Beffa R."/>
            <person name="Benoit I."/>
            <person name="Bouzid O."/>
            <person name="Brault B."/>
            <person name="Chen Z."/>
            <person name="Choquer M."/>
            <person name="Collemare J."/>
            <person name="Cotton P."/>
            <person name="Danchin E.G."/>
            <person name="Da Silva C."/>
            <person name="Gautier A."/>
            <person name="Giraud C."/>
            <person name="Giraud T."/>
            <person name="Gonzalez C."/>
            <person name="Grossetete S."/>
            <person name="Guldener U."/>
            <person name="Henrissat B."/>
            <person name="Howlett B.J."/>
            <person name="Kodira C."/>
            <person name="Kretschmer M."/>
            <person name="Lappartient A."/>
            <person name="Leroch M."/>
            <person name="Levis C."/>
            <person name="Mauceli E."/>
            <person name="Neuveglise C."/>
            <person name="Oeser B."/>
            <person name="Pearson M."/>
            <person name="Poulain J."/>
            <person name="Poussereau N."/>
            <person name="Quesneville H."/>
            <person name="Rascle C."/>
            <person name="Schumacher J."/>
            <person name="Segurens B."/>
            <person name="Sexton A."/>
            <person name="Silva E."/>
            <person name="Sirven C."/>
            <person name="Soanes D.M."/>
            <person name="Talbot N.J."/>
            <person name="Templeton M."/>
            <person name="Yandava C."/>
            <person name="Yarden O."/>
            <person name="Zeng Q."/>
            <person name="Rollins J.A."/>
            <person name="Lebrun M.H."/>
            <person name="Dickman M."/>
        </authorList>
    </citation>
    <scope>NUCLEOTIDE SEQUENCE [LARGE SCALE GENOMIC DNA]</scope>
    <source>
        <strain evidence="2">ATCC 18683 / 1980 / Ss-1</strain>
    </source>
</reference>
<dbReference type="HOGENOM" id="CLU_2689284_0_0_1"/>